<keyword evidence="2" id="KW-1185">Reference proteome</keyword>
<dbReference type="RefSeq" id="WP_226177316.1">
    <property type="nucleotide sequence ID" value="NZ_JAJADR010000005.1"/>
</dbReference>
<name>A0ABS8AV06_9BACT</name>
<dbReference type="Proteomes" id="UP001165296">
    <property type="component" value="Unassembled WGS sequence"/>
</dbReference>
<comment type="caution">
    <text evidence="1">The sequence shown here is derived from an EMBL/GenBank/DDBJ whole genome shotgun (WGS) entry which is preliminary data.</text>
</comment>
<proteinExistence type="predicted"/>
<organism evidence="1 2">
    <name type="scientific">Hymenobacter lucidus</name>
    <dbReference type="NCBI Taxonomy" id="2880930"/>
    <lineage>
        <taxon>Bacteria</taxon>
        <taxon>Pseudomonadati</taxon>
        <taxon>Bacteroidota</taxon>
        <taxon>Cytophagia</taxon>
        <taxon>Cytophagales</taxon>
        <taxon>Hymenobacteraceae</taxon>
        <taxon>Hymenobacter</taxon>
    </lineage>
</organism>
<evidence type="ECO:0000313" key="2">
    <source>
        <dbReference type="Proteomes" id="UP001165296"/>
    </source>
</evidence>
<protein>
    <submittedName>
        <fullName evidence="1">Uncharacterized protein</fullName>
    </submittedName>
</protein>
<dbReference type="EMBL" id="JAJADR010000005">
    <property type="protein sequence ID" value="MCB2409579.1"/>
    <property type="molecule type" value="Genomic_DNA"/>
</dbReference>
<accession>A0ABS8AV06</accession>
<evidence type="ECO:0000313" key="1">
    <source>
        <dbReference type="EMBL" id="MCB2409579.1"/>
    </source>
</evidence>
<reference evidence="1" key="1">
    <citation type="submission" date="2021-10" db="EMBL/GenBank/DDBJ databases">
        <authorList>
            <person name="Dean J.D."/>
            <person name="Kim M.K."/>
            <person name="Newey C.N."/>
            <person name="Stoker T.S."/>
            <person name="Thompson D.W."/>
            <person name="Grose J.H."/>
        </authorList>
    </citation>
    <scope>NUCLEOTIDE SEQUENCE</scope>
    <source>
        <strain evidence="1">BT178</strain>
    </source>
</reference>
<sequence>MMNTLFDIRLTQLRRELEASDSSDTFGLSVLLAIRRELVRLLQSIPDKQVQKLPKELQHDFSQSFRRLIARVPFPAPSWEQQYQETEQALAVLERIAQQQPLQLPALPALTSLSGGEE</sequence>
<gene>
    <name evidence="1" type="ORF">LGH74_16425</name>
</gene>